<name>A0A5T0DV37_CAMCO</name>
<sequence>IYEIQEKQSQKLKANIEQLQLEIQTQNLLLEKYSEQLSKITQNFKADKNTILILTKAIAWLNDHSLRISNLMIDKTLITIKFSNEEDFNKALQFTSPQFSLISQDKSLHEITLRAL</sequence>
<reference evidence="2" key="1">
    <citation type="submission" date="2018-05" db="EMBL/GenBank/DDBJ databases">
        <authorList>
            <consortium name="NARMS: The National Antimicrobial Resistance Monitoring System"/>
        </authorList>
    </citation>
    <scope>NUCLEOTIDE SEQUENCE</scope>
    <source>
        <strain evidence="2">FSIS1606351</strain>
    </source>
</reference>
<comment type="caution">
    <text evidence="2">The sequence shown here is derived from an EMBL/GenBank/DDBJ whole genome shotgun (WGS) entry which is preliminary data.</text>
</comment>
<protein>
    <submittedName>
        <fullName evidence="2">Uncharacterized protein</fullName>
    </submittedName>
</protein>
<proteinExistence type="predicted"/>
<dbReference type="EMBL" id="AACAMH010000107">
    <property type="protein sequence ID" value="EAJ7597294.1"/>
    <property type="molecule type" value="Genomic_DNA"/>
</dbReference>
<gene>
    <name evidence="2" type="ORF">A7M21_08905</name>
</gene>
<feature type="non-terminal residue" evidence="2">
    <location>
        <position position="1"/>
    </location>
</feature>
<evidence type="ECO:0000313" key="2">
    <source>
        <dbReference type="EMBL" id="EAJ7597294.1"/>
    </source>
</evidence>
<keyword evidence="1" id="KW-0175">Coiled coil</keyword>
<evidence type="ECO:0000256" key="1">
    <source>
        <dbReference type="SAM" id="Coils"/>
    </source>
</evidence>
<organism evidence="2">
    <name type="scientific">Campylobacter coli</name>
    <dbReference type="NCBI Taxonomy" id="195"/>
    <lineage>
        <taxon>Bacteria</taxon>
        <taxon>Pseudomonadati</taxon>
        <taxon>Campylobacterota</taxon>
        <taxon>Epsilonproteobacteria</taxon>
        <taxon>Campylobacterales</taxon>
        <taxon>Campylobacteraceae</taxon>
        <taxon>Campylobacter</taxon>
    </lineage>
</organism>
<accession>A0A5T0DV37</accession>
<feature type="coiled-coil region" evidence="1">
    <location>
        <begin position="2"/>
        <end position="43"/>
    </location>
</feature>
<dbReference type="AlphaFoldDB" id="A0A5T0DV37"/>